<accession>A0A2H0BW65</accession>
<dbReference type="SUPFAM" id="SSF54786">
    <property type="entry name" value="YcfA/nrd intein domain"/>
    <property type="match status" value="1"/>
</dbReference>
<dbReference type="Proteomes" id="UP000231246">
    <property type="component" value="Unassembled WGS sequence"/>
</dbReference>
<evidence type="ECO:0000256" key="5">
    <source>
        <dbReference type="ARBA" id="ARBA00022801"/>
    </source>
</evidence>
<dbReference type="Gene3D" id="3.30.920.30">
    <property type="entry name" value="Hypothetical protein"/>
    <property type="match status" value="1"/>
</dbReference>
<dbReference type="GO" id="GO:0004519">
    <property type="term" value="F:endonuclease activity"/>
    <property type="evidence" value="ECO:0007669"/>
    <property type="project" value="UniProtKB-KW"/>
</dbReference>
<evidence type="ECO:0000256" key="2">
    <source>
        <dbReference type="ARBA" id="ARBA00022649"/>
    </source>
</evidence>
<evidence type="ECO:0000256" key="7">
    <source>
        <dbReference type="ARBA" id="ARBA00023016"/>
    </source>
</evidence>
<proteinExistence type="inferred from homology"/>
<keyword evidence="4" id="KW-0255">Endonuclease</keyword>
<evidence type="ECO:0000256" key="6">
    <source>
        <dbReference type="ARBA" id="ARBA00022884"/>
    </source>
</evidence>
<keyword evidence="5" id="KW-0378">Hydrolase</keyword>
<evidence type="ECO:0000256" key="4">
    <source>
        <dbReference type="ARBA" id="ARBA00022759"/>
    </source>
</evidence>
<protein>
    <recommendedName>
        <fullName evidence="10">Addiction module toxin, HicA family</fullName>
    </recommendedName>
</protein>
<evidence type="ECO:0000256" key="3">
    <source>
        <dbReference type="ARBA" id="ARBA00022722"/>
    </source>
</evidence>
<dbReference type="Pfam" id="PF07927">
    <property type="entry name" value="HicA_toxin"/>
    <property type="match status" value="1"/>
</dbReference>
<dbReference type="InterPro" id="IPR012933">
    <property type="entry name" value="HicA_mRNA_interferase"/>
</dbReference>
<keyword evidence="3" id="KW-0540">Nuclease</keyword>
<evidence type="ECO:0000256" key="1">
    <source>
        <dbReference type="ARBA" id="ARBA00006620"/>
    </source>
</evidence>
<keyword evidence="6" id="KW-0694">RNA-binding</keyword>
<comment type="caution">
    <text evidence="8">The sequence shown here is derived from an EMBL/GenBank/DDBJ whole genome shotgun (WGS) entry which is preliminary data.</text>
</comment>
<gene>
    <name evidence="8" type="ORF">COW99_04730</name>
</gene>
<evidence type="ECO:0000313" key="9">
    <source>
        <dbReference type="Proteomes" id="UP000231246"/>
    </source>
</evidence>
<sequence length="73" mass="8224">MPKLPQIKPRKLLKILLKLDFTIKRQKGSHVRLHGPKNERVTLAIHNKPLAKGTLNAILKQAELSVEELIGSL</sequence>
<dbReference type="GO" id="GO:0016787">
    <property type="term" value="F:hydrolase activity"/>
    <property type="evidence" value="ECO:0007669"/>
    <property type="project" value="UniProtKB-KW"/>
</dbReference>
<dbReference type="GO" id="GO:0003729">
    <property type="term" value="F:mRNA binding"/>
    <property type="evidence" value="ECO:0007669"/>
    <property type="project" value="InterPro"/>
</dbReference>
<evidence type="ECO:0008006" key="10">
    <source>
        <dbReference type="Google" id="ProtNLM"/>
    </source>
</evidence>
<dbReference type="AlphaFoldDB" id="A0A2H0BW65"/>
<dbReference type="EMBL" id="PCTA01000030">
    <property type="protein sequence ID" value="PIP61290.1"/>
    <property type="molecule type" value="Genomic_DNA"/>
</dbReference>
<evidence type="ECO:0000313" key="8">
    <source>
        <dbReference type="EMBL" id="PIP61290.1"/>
    </source>
</evidence>
<name>A0A2H0BW65_9BACT</name>
<reference evidence="8 9" key="1">
    <citation type="submission" date="2017-09" db="EMBL/GenBank/DDBJ databases">
        <title>Depth-based differentiation of microbial function through sediment-hosted aquifers and enrichment of novel symbionts in the deep terrestrial subsurface.</title>
        <authorList>
            <person name="Probst A.J."/>
            <person name="Ladd B."/>
            <person name="Jarett J.K."/>
            <person name="Geller-Mcgrath D.E."/>
            <person name="Sieber C.M."/>
            <person name="Emerson J.B."/>
            <person name="Anantharaman K."/>
            <person name="Thomas B.C."/>
            <person name="Malmstrom R."/>
            <person name="Stieglmeier M."/>
            <person name="Klingl A."/>
            <person name="Woyke T."/>
            <person name="Ryan C.M."/>
            <person name="Banfield J.F."/>
        </authorList>
    </citation>
    <scope>NUCLEOTIDE SEQUENCE [LARGE SCALE GENOMIC DNA]</scope>
    <source>
        <strain evidence="8">CG22_combo_CG10-13_8_21_14_all_38_20</strain>
    </source>
</reference>
<dbReference type="InterPro" id="IPR038570">
    <property type="entry name" value="HicA_sf"/>
</dbReference>
<keyword evidence="7" id="KW-0346">Stress response</keyword>
<organism evidence="8 9">
    <name type="scientific">Candidatus Roizmanbacteria bacterium CG22_combo_CG10-13_8_21_14_all_38_20</name>
    <dbReference type="NCBI Taxonomy" id="1974862"/>
    <lineage>
        <taxon>Bacteria</taxon>
        <taxon>Candidatus Roizmaniibacteriota</taxon>
    </lineage>
</organism>
<comment type="similarity">
    <text evidence="1">Belongs to the HicA mRNA interferase family.</text>
</comment>
<keyword evidence="2" id="KW-1277">Toxin-antitoxin system</keyword>